<dbReference type="AlphaFoldDB" id="A0A8J5HLJ6"/>
<proteinExistence type="predicted"/>
<evidence type="ECO:0000313" key="1">
    <source>
        <dbReference type="EMBL" id="KAG6521943.1"/>
    </source>
</evidence>
<accession>A0A8J5HLJ6</accession>
<comment type="caution">
    <text evidence="1">The sequence shown here is derived from an EMBL/GenBank/DDBJ whole genome shotgun (WGS) entry which is preliminary data.</text>
</comment>
<dbReference type="PANTHER" id="PTHR11439:SF463">
    <property type="entry name" value="REVERSE TRANSCRIPTASE TY1_COPIA-TYPE DOMAIN-CONTAINING PROTEIN"/>
    <property type="match status" value="1"/>
</dbReference>
<keyword evidence="2" id="KW-1185">Reference proteome</keyword>
<name>A0A8J5HLJ6_ZINOF</name>
<sequence>MQNRTKLHFGVAKRILRYVAGIVDYGIYYTKALKFDLCGFTDSDWASSIDNRKSTSTSIFNIGSGAISWSSKKQATIALSSSEVEYIAACGFVFGFFSPNLQHSGGSPVSLSAPSLPLLDVDCQHSAGGCAGR</sequence>
<dbReference type="PANTHER" id="PTHR11439">
    <property type="entry name" value="GAG-POL-RELATED RETROTRANSPOSON"/>
    <property type="match status" value="1"/>
</dbReference>
<dbReference type="EMBL" id="JACMSC010000005">
    <property type="protein sequence ID" value="KAG6521943.1"/>
    <property type="molecule type" value="Genomic_DNA"/>
</dbReference>
<organism evidence="1 2">
    <name type="scientific">Zingiber officinale</name>
    <name type="common">Ginger</name>
    <name type="synonym">Amomum zingiber</name>
    <dbReference type="NCBI Taxonomy" id="94328"/>
    <lineage>
        <taxon>Eukaryota</taxon>
        <taxon>Viridiplantae</taxon>
        <taxon>Streptophyta</taxon>
        <taxon>Embryophyta</taxon>
        <taxon>Tracheophyta</taxon>
        <taxon>Spermatophyta</taxon>
        <taxon>Magnoliopsida</taxon>
        <taxon>Liliopsida</taxon>
        <taxon>Zingiberales</taxon>
        <taxon>Zingiberaceae</taxon>
        <taxon>Zingiber</taxon>
    </lineage>
</organism>
<dbReference type="CDD" id="cd09272">
    <property type="entry name" value="RNase_HI_RT_Ty1"/>
    <property type="match status" value="1"/>
</dbReference>
<protein>
    <recommendedName>
        <fullName evidence="3">Mitochondrial protein</fullName>
    </recommendedName>
</protein>
<dbReference type="Proteomes" id="UP000734854">
    <property type="component" value="Unassembled WGS sequence"/>
</dbReference>
<gene>
    <name evidence="1" type="ORF">ZIOFF_019077</name>
</gene>
<reference evidence="1 2" key="1">
    <citation type="submission" date="2020-08" db="EMBL/GenBank/DDBJ databases">
        <title>Plant Genome Project.</title>
        <authorList>
            <person name="Zhang R.-G."/>
        </authorList>
    </citation>
    <scope>NUCLEOTIDE SEQUENCE [LARGE SCALE GENOMIC DNA]</scope>
    <source>
        <tissue evidence="1">Rhizome</tissue>
    </source>
</reference>
<evidence type="ECO:0000313" key="2">
    <source>
        <dbReference type="Proteomes" id="UP000734854"/>
    </source>
</evidence>
<evidence type="ECO:0008006" key="3">
    <source>
        <dbReference type="Google" id="ProtNLM"/>
    </source>
</evidence>